<evidence type="ECO:0000256" key="5">
    <source>
        <dbReference type="ARBA" id="ARBA00022695"/>
    </source>
</evidence>
<comment type="function">
    <text evidence="1">DNA-dependent RNA polymerase catalyzes the transcription of DNA into RNA using the four ribonucleoside triphosphates as substrates.</text>
</comment>
<dbReference type="AlphaFoldDB" id="A0A2M8PA96"/>
<comment type="catalytic activity">
    <reaction evidence="8">
        <text>RNA(n) + a ribonucleoside 5'-triphosphate = RNA(n+1) + diphosphate</text>
        <dbReference type="Rhea" id="RHEA:21248"/>
        <dbReference type="Rhea" id="RHEA-COMP:14527"/>
        <dbReference type="Rhea" id="RHEA-COMP:17342"/>
        <dbReference type="ChEBI" id="CHEBI:33019"/>
        <dbReference type="ChEBI" id="CHEBI:61557"/>
        <dbReference type="ChEBI" id="CHEBI:140395"/>
        <dbReference type="EC" id="2.7.7.6"/>
    </reaction>
</comment>
<feature type="non-terminal residue" evidence="10">
    <location>
        <position position="185"/>
    </location>
</feature>
<dbReference type="InterPro" id="IPR044893">
    <property type="entry name" value="RNA_pol_Rpb1_clamp_domain"/>
</dbReference>
<gene>
    <name evidence="10" type="ORF">CUN49_15480</name>
</gene>
<keyword evidence="4" id="KW-0808">Transferase</keyword>
<dbReference type="GO" id="GO:0000428">
    <property type="term" value="C:DNA-directed RNA polymerase complex"/>
    <property type="evidence" value="ECO:0007669"/>
    <property type="project" value="UniProtKB-KW"/>
</dbReference>
<evidence type="ECO:0000256" key="4">
    <source>
        <dbReference type="ARBA" id="ARBA00022679"/>
    </source>
</evidence>
<dbReference type="InterPro" id="IPR007080">
    <property type="entry name" value="RNA_pol_Rpb1_1"/>
</dbReference>
<evidence type="ECO:0000313" key="10">
    <source>
        <dbReference type="EMBL" id="PJF34475.1"/>
    </source>
</evidence>
<dbReference type="GO" id="GO:0006351">
    <property type="term" value="P:DNA-templated transcription"/>
    <property type="evidence" value="ECO:0007669"/>
    <property type="project" value="InterPro"/>
</dbReference>
<evidence type="ECO:0000256" key="3">
    <source>
        <dbReference type="ARBA" id="ARBA00022478"/>
    </source>
</evidence>
<evidence type="ECO:0000313" key="11">
    <source>
        <dbReference type="Proteomes" id="UP000229681"/>
    </source>
</evidence>
<accession>A0A2M8PA96</accession>
<dbReference type="Pfam" id="PF04997">
    <property type="entry name" value="RNA_pol_Rpb1_1"/>
    <property type="match status" value="1"/>
</dbReference>
<evidence type="ECO:0000259" key="9">
    <source>
        <dbReference type="Pfam" id="PF04997"/>
    </source>
</evidence>
<protein>
    <recommendedName>
        <fullName evidence="2">DNA-directed RNA polymerase</fullName>
        <ecNumber evidence="2">2.7.7.6</ecNumber>
    </recommendedName>
</protein>
<dbReference type="EMBL" id="PGTM01000376">
    <property type="protein sequence ID" value="PJF34475.1"/>
    <property type="molecule type" value="Genomic_DNA"/>
</dbReference>
<evidence type="ECO:0000256" key="1">
    <source>
        <dbReference type="ARBA" id="ARBA00004026"/>
    </source>
</evidence>
<evidence type="ECO:0000256" key="2">
    <source>
        <dbReference type="ARBA" id="ARBA00012418"/>
    </source>
</evidence>
<evidence type="ECO:0000256" key="7">
    <source>
        <dbReference type="ARBA" id="ARBA00023163"/>
    </source>
</evidence>
<dbReference type="PANTHER" id="PTHR19376">
    <property type="entry name" value="DNA-DIRECTED RNA POLYMERASE"/>
    <property type="match status" value="1"/>
</dbReference>
<comment type="caution">
    <text evidence="10">The sequence shown here is derived from an EMBL/GenBank/DDBJ whole genome shotgun (WGS) entry which is preliminary data.</text>
</comment>
<reference evidence="10 11" key="1">
    <citation type="submission" date="2017-11" db="EMBL/GenBank/DDBJ databases">
        <title>Evolution of Phototrophy in the Chloroflexi Phylum Driven by Horizontal Gene Transfer.</title>
        <authorList>
            <person name="Ward L.M."/>
            <person name="Hemp J."/>
            <person name="Shih P.M."/>
            <person name="Mcglynn S.E."/>
            <person name="Fischer W."/>
        </authorList>
    </citation>
    <scope>NUCLEOTIDE SEQUENCE [LARGE SCALE GENOMIC DNA]</scope>
    <source>
        <strain evidence="10">JP3_13</strain>
    </source>
</reference>
<keyword evidence="7" id="KW-0804">Transcription</keyword>
<dbReference type="Proteomes" id="UP000229681">
    <property type="component" value="Unassembled WGS sequence"/>
</dbReference>
<dbReference type="GO" id="GO:0003899">
    <property type="term" value="F:DNA-directed RNA polymerase activity"/>
    <property type="evidence" value="ECO:0007669"/>
    <property type="project" value="UniProtKB-EC"/>
</dbReference>
<dbReference type="GO" id="GO:0046872">
    <property type="term" value="F:metal ion binding"/>
    <property type="evidence" value="ECO:0007669"/>
    <property type="project" value="UniProtKB-KW"/>
</dbReference>
<dbReference type="Gene3D" id="4.10.860.120">
    <property type="entry name" value="RNA polymerase II, clamp domain"/>
    <property type="match status" value="1"/>
</dbReference>
<keyword evidence="5" id="KW-0548">Nucleotidyltransferase</keyword>
<dbReference type="SUPFAM" id="SSF64484">
    <property type="entry name" value="beta and beta-prime subunits of DNA dependent RNA-polymerase"/>
    <property type="match status" value="1"/>
</dbReference>
<dbReference type="EC" id="2.7.7.6" evidence="2"/>
<feature type="domain" description="RNA polymerase Rpb1" evidence="9">
    <location>
        <begin position="4"/>
        <end position="153"/>
    </location>
</feature>
<keyword evidence="6" id="KW-0479">Metal-binding</keyword>
<dbReference type="InterPro" id="IPR045867">
    <property type="entry name" value="DNA-dir_RpoC_beta_prime"/>
</dbReference>
<evidence type="ECO:0000256" key="6">
    <source>
        <dbReference type="ARBA" id="ARBA00022723"/>
    </source>
</evidence>
<evidence type="ECO:0000256" key="8">
    <source>
        <dbReference type="ARBA" id="ARBA00048552"/>
    </source>
</evidence>
<keyword evidence="3 10" id="KW-0240">DNA-directed RNA polymerase</keyword>
<proteinExistence type="predicted"/>
<organism evidence="10 11">
    <name type="scientific">Candidatus Thermofonsia Clade 1 bacterium</name>
    <dbReference type="NCBI Taxonomy" id="2364210"/>
    <lineage>
        <taxon>Bacteria</taxon>
        <taxon>Bacillati</taxon>
        <taxon>Chloroflexota</taxon>
        <taxon>Candidatus Thermofontia</taxon>
        <taxon>Candidatus Thermofonsia Clade 1</taxon>
    </lineage>
</organism>
<name>A0A2M8PA96_9CHLR</name>
<sequence length="185" mass="21517">MEAKDFSALRISLASPKDIESWSYGEVTKPETINYRRLRPEKDGLFCEAIFGPTKDWQCYCGKYKNVRHKGVICDKCGVEVTRAAVRRERMGHIKLAAPVAHVWYTRRVPSYMGMLLDVSRRNLDRVLYFAQYVITEVNEEARARKLQEIDQEIARQESEADSELDSQIERIKESRDIDLNQLQA</sequence>
<dbReference type="GO" id="GO:0003677">
    <property type="term" value="F:DNA binding"/>
    <property type="evidence" value="ECO:0007669"/>
    <property type="project" value="InterPro"/>
</dbReference>
<dbReference type="PANTHER" id="PTHR19376:SF54">
    <property type="entry name" value="DNA-DIRECTED RNA POLYMERASE SUBUNIT BETA"/>
    <property type="match status" value="1"/>
</dbReference>